<dbReference type="Gene3D" id="2.40.160.50">
    <property type="entry name" value="membrane protein fhac: a member of the omp85/tpsb transporter family"/>
    <property type="match status" value="1"/>
</dbReference>
<evidence type="ECO:0000313" key="5">
    <source>
        <dbReference type="Proteomes" id="UP000429232"/>
    </source>
</evidence>
<dbReference type="GO" id="GO:0019867">
    <property type="term" value="C:outer membrane"/>
    <property type="evidence" value="ECO:0007669"/>
    <property type="project" value="InterPro"/>
</dbReference>
<comment type="subcellular location">
    <subcellularLocation>
        <location evidence="1">Membrane</location>
    </subcellularLocation>
</comment>
<accession>A0A6I4HVB8</accession>
<reference evidence="4 5" key="1">
    <citation type="submission" date="2020-12" db="EMBL/GenBank/DDBJ databases">
        <title>HMF7856_wgs.fasta genome submission.</title>
        <authorList>
            <person name="Kang H."/>
            <person name="Kim H."/>
            <person name="Joh K."/>
        </authorList>
    </citation>
    <scope>NUCLEOTIDE SEQUENCE [LARGE SCALE GENOMIC DNA]</scope>
    <source>
        <strain evidence="4 5">HMF7856</strain>
    </source>
</reference>
<protein>
    <submittedName>
        <fullName evidence="4">BamA/TamA family outer membrane protein</fullName>
    </submittedName>
</protein>
<evidence type="ECO:0000313" key="4">
    <source>
        <dbReference type="EMBL" id="QQL49851.1"/>
    </source>
</evidence>
<dbReference type="Pfam" id="PF01103">
    <property type="entry name" value="Omp85"/>
    <property type="match status" value="1"/>
</dbReference>
<keyword evidence="2" id="KW-0472">Membrane</keyword>
<proteinExistence type="predicted"/>
<dbReference type="Proteomes" id="UP000429232">
    <property type="component" value="Chromosome"/>
</dbReference>
<dbReference type="AlphaFoldDB" id="A0A6I4HVB8"/>
<name>A0A6I4HVB8_9SPHI</name>
<gene>
    <name evidence="4" type="ORF">GO620_017060</name>
</gene>
<evidence type="ECO:0000256" key="1">
    <source>
        <dbReference type="ARBA" id="ARBA00004370"/>
    </source>
</evidence>
<dbReference type="InterPro" id="IPR000184">
    <property type="entry name" value="Bac_surfAg_D15"/>
</dbReference>
<dbReference type="KEGG" id="mgik:GO620_017060"/>
<feature type="domain" description="Bacterial surface antigen (D15)" evidence="3">
    <location>
        <begin position="603"/>
        <end position="826"/>
    </location>
</feature>
<sequence length="864" mass="98299">MQLPSRKNSFLRYIVLFLLTITGMDVSAQKHTLGDSIVRAVEPGYDSVSKTHRRFFGESYRKLWATPVKMKVFSFKDYGGLKIDEEGGGRQTKSLHLVDASGQKWTLRTIQKYPDSVLPEALRGTLAASIVQDQVTAEHPFGALVVPTLAQALGIPHANPQVVYVSDDPALGKYRKEFANKVFLFEEREPSDVDKTDNNDKTQKKLEADNDNHVDAKLILRARLLDFILGDWDRHGDQWRFEQIEDGKGTYFKPIPKDRDQVFYNGTGIFPTILSLNDSFEKFQNYNTRIRAIDFWNLNNQDFDRYYLSRLGKQDWLEQIADAQKLLTDQVISEAVKRMPPAIYRLSGPPITNKMIARRNGLKDQALTYYKFISHSVEVLGTAKKEYVDVTNNADGSVHVKINKISKEGKIEQVTFERTFDPADTKDVRIFALDGDDVFSMHGVDRSPIKVRMIGGDGEDTFNVDSSIKSHGNRYIYDRSDQKNIFPNAGQVKLRTGTDTLVNYYKRKYFKYSYWQPLLLASYNRDYGFQLIPEVIVVKQGFRKEPFASRQTFIANYGFGNNSLYLGYKGEFTKAIGGSDLVVNAFSKGPNYKYSFFGTGNESVFLNNEDQGTDVYYYRNTYDYVETNIGLRQRPGNWAFTESLTGQYYNGEGGKNQSKFIKNYADQHPDERVFDTKWYAGVTVNANYDTRDKSLVPHRGVNWNTTISGITGIKQNEHSYGQIKTEFSFFITPPSDSTFVIANRIGGGTTIGNAEYFQQLTLGGNVNLRGYYFQRFTGKSYAYDNLEVRFKLFDFNSYVLPGTVGAVGFNDIGRVWSPGENSNVWHDGFGGGLYFTPAQLILIEGLVGFSKEGAYPYFTVGFRF</sequence>
<evidence type="ECO:0000256" key="2">
    <source>
        <dbReference type="ARBA" id="ARBA00023136"/>
    </source>
</evidence>
<dbReference type="EMBL" id="CP066775">
    <property type="protein sequence ID" value="QQL49851.1"/>
    <property type="molecule type" value="Genomic_DNA"/>
</dbReference>
<organism evidence="4 5">
    <name type="scientific">Mucilaginibacter ginkgonis</name>
    <dbReference type="NCBI Taxonomy" id="2682091"/>
    <lineage>
        <taxon>Bacteria</taxon>
        <taxon>Pseudomonadati</taxon>
        <taxon>Bacteroidota</taxon>
        <taxon>Sphingobacteriia</taxon>
        <taxon>Sphingobacteriales</taxon>
        <taxon>Sphingobacteriaceae</taxon>
        <taxon>Mucilaginibacter</taxon>
    </lineage>
</organism>
<evidence type="ECO:0000259" key="3">
    <source>
        <dbReference type="Pfam" id="PF01103"/>
    </source>
</evidence>
<keyword evidence="5" id="KW-1185">Reference proteome</keyword>